<feature type="region of interest" description="Disordered" evidence="1">
    <location>
        <begin position="18"/>
        <end position="48"/>
    </location>
</feature>
<protein>
    <recommendedName>
        <fullName evidence="5">Secreted protein</fullName>
    </recommendedName>
</protein>
<feature type="signal peptide" evidence="2">
    <location>
        <begin position="1"/>
        <end position="18"/>
    </location>
</feature>
<accession>A0A655JIM0</accession>
<feature type="compositionally biased region" description="Polar residues" evidence="1">
    <location>
        <begin position="68"/>
        <end position="90"/>
    </location>
</feature>
<feature type="chain" id="PRO_5039366221" description="Secreted protein" evidence="2">
    <location>
        <begin position="19"/>
        <end position="96"/>
    </location>
</feature>
<gene>
    <name evidence="3" type="ORF">ERS007720_03706</name>
</gene>
<evidence type="ECO:0000256" key="2">
    <source>
        <dbReference type="SAM" id="SignalP"/>
    </source>
</evidence>
<feature type="compositionally biased region" description="Polar residues" evidence="1">
    <location>
        <begin position="18"/>
        <end position="29"/>
    </location>
</feature>
<dbReference type="AlphaFoldDB" id="A0A655JIM0"/>
<sequence length="96" mass="10115">MIAAWVVALVRSILTLTAAQSHPSPSSERVPTRTRARPARKYSVASATHVRGVKPPVPRMTRRLGWASSGSAVTSAPRSAQKAIRSSSIAAGQAKV</sequence>
<dbReference type="EMBL" id="CSAJ01000636">
    <property type="protein sequence ID" value="COW99549.1"/>
    <property type="molecule type" value="Genomic_DNA"/>
</dbReference>
<name>A0A655JIM0_MYCTX</name>
<feature type="region of interest" description="Disordered" evidence="1">
    <location>
        <begin position="68"/>
        <end position="96"/>
    </location>
</feature>
<keyword evidence="2" id="KW-0732">Signal</keyword>
<dbReference type="Proteomes" id="UP000044938">
    <property type="component" value="Unassembled WGS sequence"/>
</dbReference>
<evidence type="ECO:0000313" key="4">
    <source>
        <dbReference type="Proteomes" id="UP000044938"/>
    </source>
</evidence>
<organism evidence="3 4">
    <name type="scientific">Mycobacterium tuberculosis</name>
    <dbReference type="NCBI Taxonomy" id="1773"/>
    <lineage>
        <taxon>Bacteria</taxon>
        <taxon>Bacillati</taxon>
        <taxon>Actinomycetota</taxon>
        <taxon>Actinomycetes</taxon>
        <taxon>Mycobacteriales</taxon>
        <taxon>Mycobacteriaceae</taxon>
        <taxon>Mycobacterium</taxon>
        <taxon>Mycobacterium tuberculosis complex</taxon>
    </lineage>
</organism>
<evidence type="ECO:0008006" key="5">
    <source>
        <dbReference type="Google" id="ProtNLM"/>
    </source>
</evidence>
<evidence type="ECO:0000313" key="3">
    <source>
        <dbReference type="EMBL" id="COW99549.1"/>
    </source>
</evidence>
<reference evidence="3 4" key="1">
    <citation type="submission" date="2015-03" db="EMBL/GenBank/DDBJ databases">
        <authorList>
            <consortium name="Pathogen Informatics"/>
        </authorList>
    </citation>
    <scope>NUCLEOTIDE SEQUENCE [LARGE SCALE GENOMIC DNA]</scope>
    <source>
        <strain evidence="3 4">M09401471</strain>
    </source>
</reference>
<proteinExistence type="predicted"/>
<evidence type="ECO:0000256" key="1">
    <source>
        <dbReference type="SAM" id="MobiDB-lite"/>
    </source>
</evidence>